<accession>A0A0P7A569</accession>
<dbReference type="InterPro" id="IPR001764">
    <property type="entry name" value="Glyco_hydro_3_N"/>
</dbReference>
<evidence type="ECO:0000313" key="8">
    <source>
        <dbReference type="Proteomes" id="UP000050280"/>
    </source>
</evidence>
<comment type="caution">
    <text evidence="7">The sequence shown here is derived from an EMBL/GenBank/DDBJ whole genome shotgun (WGS) entry which is preliminary data.</text>
</comment>
<dbReference type="InterPro" id="IPR050226">
    <property type="entry name" value="NagZ_Beta-hexosaminidase"/>
</dbReference>
<name>A0A0P7A569_9FLAO</name>
<dbReference type="InterPro" id="IPR036962">
    <property type="entry name" value="Glyco_hydro_3_N_sf"/>
</dbReference>
<evidence type="ECO:0000313" key="7">
    <source>
        <dbReference type="EMBL" id="KPM31662.1"/>
    </source>
</evidence>
<keyword evidence="4 7" id="KW-0378">Hydrolase</keyword>
<evidence type="ECO:0000256" key="3">
    <source>
        <dbReference type="ARBA" id="ARBA00012663"/>
    </source>
</evidence>
<dbReference type="GO" id="GO:0009254">
    <property type="term" value="P:peptidoglycan turnover"/>
    <property type="evidence" value="ECO:0007669"/>
    <property type="project" value="TreeGrafter"/>
</dbReference>
<dbReference type="STRING" id="1300341.I595_2157"/>
<keyword evidence="5" id="KW-0326">Glycosidase</keyword>
<sequence>MDALMTYPEIKEHLTLRDKVGQLFMAAAFINDTEAEIKKLEQLIQNHCIGALCFFHSRASAATNFEGTKEIAYQANTYKRLKQLVKRYQKVAKTPLLMAMDAEWGLAMRVENTPQYPYAITLGAAVHEKNLIHEVGRNIAMDCLQAGIHWNLAPVIDINSNPNNPVIGYRSFGDKKELITVAATEYINGMSANGILNCIKHFPGHGDTEVDSHLSLPLINRTKLELFNNELHPFKALINYGVDAVMIGHLMVPALSKNKSMPATVSVDIIQGILRQKLGFSGLIISDALNMRAVSTLYTKKGMLELRAFEAGNDMLCFSEHIVAGISAILKHGEVNSIEQSFQRIWRLKEKAFRNDRPKILNTPYHDLIPKLAKQSLTLLTGTETIIKDFRKNNYRTLAFGKKEDTTFLDSLTASPIGQNDDSILIALYPPCAKPMDYFGMDLAELRHINQLLQSKKVVLYVFGNPYILKHLAYHKSLATVLAYQDFKPFQQHAAEHFLGKHIARGKLPVTIPNPNHG</sequence>
<keyword evidence="8" id="KW-1185">Reference proteome</keyword>
<gene>
    <name evidence="7" type="ORF">I595_2157</name>
</gene>
<dbReference type="AlphaFoldDB" id="A0A0P7A569"/>
<feature type="domain" description="Glycoside hydrolase family 3 N-terminal" evidence="6">
    <location>
        <begin position="15"/>
        <end position="348"/>
    </location>
</feature>
<dbReference type="PATRIC" id="fig|1300341.3.peg.2332"/>
<dbReference type="GO" id="GO:0004563">
    <property type="term" value="F:beta-N-acetylhexosaminidase activity"/>
    <property type="evidence" value="ECO:0007669"/>
    <property type="project" value="UniProtKB-EC"/>
</dbReference>
<evidence type="ECO:0000256" key="2">
    <source>
        <dbReference type="ARBA" id="ARBA00005336"/>
    </source>
</evidence>
<dbReference type="EMBL" id="LDJX01000004">
    <property type="protein sequence ID" value="KPM31662.1"/>
    <property type="molecule type" value="Genomic_DNA"/>
</dbReference>
<dbReference type="Proteomes" id="UP000050280">
    <property type="component" value="Unassembled WGS sequence"/>
</dbReference>
<evidence type="ECO:0000259" key="6">
    <source>
        <dbReference type="Pfam" id="PF00933"/>
    </source>
</evidence>
<dbReference type="RefSeq" id="WP_054559251.1">
    <property type="nucleotide sequence ID" value="NZ_LDJX01000004.1"/>
</dbReference>
<comment type="similarity">
    <text evidence="2">Belongs to the glycosyl hydrolase 3 family.</text>
</comment>
<evidence type="ECO:0000256" key="4">
    <source>
        <dbReference type="ARBA" id="ARBA00022801"/>
    </source>
</evidence>
<dbReference type="SUPFAM" id="SSF51445">
    <property type="entry name" value="(Trans)glycosidases"/>
    <property type="match status" value="1"/>
</dbReference>
<dbReference type="InterPro" id="IPR019800">
    <property type="entry name" value="Glyco_hydro_3_AS"/>
</dbReference>
<evidence type="ECO:0000256" key="1">
    <source>
        <dbReference type="ARBA" id="ARBA00001231"/>
    </source>
</evidence>
<organism evidence="7 8">
    <name type="scientific">Croceitalea dokdonensis DOKDO 023</name>
    <dbReference type="NCBI Taxonomy" id="1300341"/>
    <lineage>
        <taxon>Bacteria</taxon>
        <taxon>Pseudomonadati</taxon>
        <taxon>Bacteroidota</taxon>
        <taxon>Flavobacteriia</taxon>
        <taxon>Flavobacteriales</taxon>
        <taxon>Flavobacteriaceae</taxon>
        <taxon>Croceitalea</taxon>
    </lineage>
</organism>
<dbReference type="InterPro" id="IPR036881">
    <property type="entry name" value="Glyco_hydro_3_C_sf"/>
</dbReference>
<dbReference type="PANTHER" id="PTHR30480">
    <property type="entry name" value="BETA-HEXOSAMINIDASE-RELATED"/>
    <property type="match status" value="1"/>
</dbReference>
<dbReference type="PROSITE" id="PS00775">
    <property type="entry name" value="GLYCOSYL_HYDROL_F3"/>
    <property type="match status" value="1"/>
</dbReference>
<dbReference type="GO" id="GO:0005975">
    <property type="term" value="P:carbohydrate metabolic process"/>
    <property type="evidence" value="ECO:0007669"/>
    <property type="project" value="InterPro"/>
</dbReference>
<dbReference type="EC" id="3.2.1.52" evidence="3"/>
<protein>
    <recommendedName>
        <fullName evidence="3">beta-N-acetylhexosaminidase</fullName>
        <ecNumber evidence="3">3.2.1.52</ecNumber>
    </recommendedName>
</protein>
<dbReference type="Gene3D" id="3.20.20.300">
    <property type="entry name" value="Glycoside hydrolase, family 3, N-terminal domain"/>
    <property type="match status" value="1"/>
</dbReference>
<evidence type="ECO:0000256" key="5">
    <source>
        <dbReference type="ARBA" id="ARBA00023295"/>
    </source>
</evidence>
<comment type="catalytic activity">
    <reaction evidence="1">
        <text>Hydrolysis of terminal non-reducing N-acetyl-D-hexosamine residues in N-acetyl-beta-D-hexosaminides.</text>
        <dbReference type="EC" id="3.2.1.52"/>
    </reaction>
</comment>
<proteinExistence type="inferred from homology"/>
<reference evidence="7 8" key="1">
    <citation type="submission" date="2015-09" db="EMBL/GenBank/DDBJ databases">
        <title>Genome sequence of the marine flavobacterium Croceitalea dokdonensis DOKDO 023 that contains proton- and sodium-pumping rhodopsins.</title>
        <authorList>
            <person name="Kwon S.-K."/>
            <person name="Lee H.K."/>
            <person name="Kwak M.-J."/>
            <person name="Kim J.F."/>
        </authorList>
    </citation>
    <scope>NUCLEOTIDE SEQUENCE [LARGE SCALE GENOMIC DNA]</scope>
    <source>
        <strain evidence="7 8">DOKDO 023</strain>
    </source>
</reference>
<dbReference type="PANTHER" id="PTHR30480:SF13">
    <property type="entry name" value="BETA-HEXOSAMINIDASE"/>
    <property type="match status" value="1"/>
</dbReference>
<dbReference type="OrthoDB" id="9805821at2"/>
<dbReference type="Gene3D" id="3.40.50.1700">
    <property type="entry name" value="Glycoside hydrolase family 3 C-terminal domain"/>
    <property type="match status" value="1"/>
</dbReference>
<dbReference type="Pfam" id="PF00933">
    <property type="entry name" value="Glyco_hydro_3"/>
    <property type="match status" value="1"/>
</dbReference>
<dbReference type="InterPro" id="IPR017853">
    <property type="entry name" value="GH"/>
</dbReference>